<dbReference type="Gene3D" id="3.40.710.10">
    <property type="entry name" value="DD-peptidase/beta-lactamase superfamily"/>
    <property type="match status" value="1"/>
</dbReference>
<accession>A0ABS1LYW7</accession>
<keyword evidence="1" id="KW-0121">Carboxypeptidase</keyword>
<evidence type="ECO:0000259" key="11">
    <source>
        <dbReference type="Pfam" id="PF00905"/>
    </source>
</evidence>
<keyword evidence="3" id="KW-0328">Glycosyltransferase</keyword>
<feature type="compositionally biased region" description="Basic and acidic residues" evidence="9">
    <location>
        <begin position="72"/>
        <end position="81"/>
    </location>
</feature>
<keyword evidence="4" id="KW-0808">Transferase</keyword>
<feature type="compositionally biased region" description="Low complexity" evidence="9">
    <location>
        <begin position="7"/>
        <end position="34"/>
    </location>
</feature>
<dbReference type="SUPFAM" id="SSF53955">
    <property type="entry name" value="Lysozyme-like"/>
    <property type="match status" value="1"/>
</dbReference>
<dbReference type="InterPro" id="IPR036950">
    <property type="entry name" value="PBP_transglycosylase"/>
</dbReference>
<evidence type="ECO:0000256" key="9">
    <source>
        <dbReference type="SAM" id="MobiDB-lite"/>
    </source>
</evidence>
<evidence type="ECO:0000256" key="3">
    <source>
        <dbReference type="ARBA" id="ARBA00022676"/>
    </source>
</evidence>
<keyword evidence="5" id="KW-0378">Hydrolase</keyword>
<dbReference type="SUPFAM" id="SSF56601">
    <property type="entry name" value="beta-lactamase/transpeptidase-like"/>
    <property type="match status" value="1"/>
</dbReference>
<sequence>MPPRNPQPGRGPAAPQGGPARGADAQRRPTPQGNPAGGVGPGGTRKLPHPAANTGGRQAVPEHIQRAATSDRAQRAAESGRRAGTATRPRPADDRTRPPSGAQPATRRAQNGGTPSGPPPRRPGSGGSGGSGGPGRGAGAKKKRSVWKIIRRVCYVMLALFVILPSTAFLIAYSTATVPKPGDLKTNQVATIVAADGSTVLSKIIPPEGNRTDVTIDQIPPTVRNAVIAAEDRSFYTNPGFSITGFIRALWRNATGVADAGGGSTITQQYVKNAMVGNEHSLNRKLKELVISAKMARQWSKDEILTAYLNTIYFGRGAYGIDAASKAYFGKPVTELNTAEGAVLAAVIQQPSNLDPEKNPTGAKARWDYVLSGMVDMGNLTSQEKASTQFPPVIPAAQAAGENTTDDGPAGLIKSQVLKELTAAGISERQLNTEGLTITTTIDPVAQQAAIDSVNKYMDGEPENLRTAVVSVDPKNGAVLAYYGGTDGQGFDFANAGLPAGSSFKVFGLAENLELGKSLSTLYDSSPVTVNGIKITNVEGEQCGMCTIAEALKRSLNTSFYRMMLDMPGNGPQKIADMAHKLGIPESIPGVGKTLTEPDGSGPNNGIVLGQYQVRVLDMASAYATLAASGVYHAPHFVTKVVASDGSVLLDRGDVAGEQRVSAAVADNVTAAMKPIAAWSRNHNLAGGRDSASKTGTNQLGDTGENRDAWMVGYTPSLATAVWVGTEQGEKLRNANGGMIYGSGLPSDIWKGTMDGTLSGTPNESFPKPGAIAGQAGVPSWSAPYTAPSTSDNPIAPPVITQSQVEILPGITIPVPGLAPNPQNQQRSQQTEENDSGPMPGQPVAPSDGSPLTTTRSAPTTANSGGGTGNGGGNGNGNGTGPTRSR</sequence>
<name>A0ABS1LYW7_9NOCA</name>
<dbReference type="Gene3D" id="1.10.3810.10">
    <property type="entry name" value="Biosynthetic peptidoglycan transglycosylase-like"/>
    <property type="match status" value="1"/>
</dbReference>
<feature type="domain" description="Glycosyl transferase family 51" evidence="12">
    <location>
        <begin position="202"/>
        <end position="374"/>
    </location>
</feature>
<dbReference type="Proteomes" id="UP000602198">
    <property type="component" value="Unassembled WGS sequence"/>
</dbReference>
<evidence type="ECO:0000256" key="7">
    <source>
        <dbReference type="ARBA" id="ARBA00034000"/>
    </source>
</evidence>
<feature type="compositionally biased region" description="Gly residues" evidence="9">
    <location>
        <begin position="864"/>
        <end position="880"/>
    </location>
</feature>
<dbReference type="Pfam" id="PF00912">
    <property type="entry name" value="Transgly"/>
    <property type="match status" value="1"/>
</dbReference>
<evidence type="ECO:0000313" key="13">
    <source>
        <dbReference type="EMBL" id="MBL1073099.1"/>
    </source>
</evidence>
<dbReference type="InterPro" id="IPR012338">
    <property type="entry name" value="Beta-lactam/transpept-like"/>
</dbReference>
<reference evidence="13 14" key="1">
    <citation type="submission" date="2021-01" db="EMBL/GenBank/DDBJ databases">
        <title>WGS of actinomycetes isolated from Thailand.</title>
        <authorList>
            <person name="Thawai C."/>
        </authorList>
    </citation>
    <scope>NUCLEOTIDE SEQUENCE [LARGE SCALE GENOMIC DNA]</scope>
    <source>
        <strain evidence="13 14">LPG 2</strain>
    </source>
</reference>
<dbReference type="PANTHER" id="PTHR32282">
    <property type="entry name" value="BINDING PROTEIN TRANSPEPTIDASE, PUTATIVE-RELATED"/>
    <property type="match status" value="1"/>
</dbReference>
<organism evidence="13 14">
    <name type="scientific">Nocardia acididurans</name>
    <dbReference type="NCBI Taxonomy" id="2802282"/>
    <lineage>
        <taxon>Bacteria</taxon>
        <taxon>Bacillati</taxon>
        <taxon>Actinomycetota</taxon>
        <taxon>Actinomycetes</taxon>
        <taxon>Mycobacteriales</taxon>
        <taxon>Nocardiaceae</taxon>
        <taxon>Nocardia</taxon>
    </lineage>
</organism>
<dbReference type="InterPro" id="IPR001460">
    <property type="entry name" value="PCN-bd_Tpept"/>
</dbReference>
<evidence type="ECO:0000256" key="1">
    <source>
        <dbReference type="ARBA" id="ARBA00022645"/>
    </source>
</evidence>
<keyword evidence="14" id="KW-1185">Reference proteome</keyword>
<comment type="catalytic activity">
    <reaction evidence="8">
        <text>[GlcNAc-(1-&gt;4)-Mur2Ac(oyl-L-Ala-gamma-D-Glu-L-Lys-D-Ala-D-Ala)](n)-di-trans,octa-cis-undecaprenyl diphosphate + beta-D-GlcNAc-(1-&gt;4)-Mur2Ac(oyl-L-Ala-gamma-D-Glu-L-Lys-D-Ala-D-Ala)-di-trans,octa-cis-undecaprenyl diphosphate = [GlcNAc-(1-&gt;4)-Mur2Ac(oyl-L-Ala-gamma-D-Glu-L-Lys-D-Ala-D-Ala)](n+1)-di-trans,octa-cis-undecaprenyl diphosphate + di-trans,octa-cis-undecaprenyl diphosphate + H(+)</text>
        <dbReference type="Rhea" id="RHEA:23708"/>
        <dbReference type="Rhea" id="RHEA-COMP:9602"/>
        <dbReference type="Rhea" id="RHEA-COMP:9603"/>
        <dbReference type="ChEBI" id="CHEBI:15378"/>
        <dbReference type="ChEBI" id="CHEBI:58405"/>
        <dbReference type="ChEBI" id="CHEBI:60033"/>
        <dbReference type="ChEBI" id="CHEBI:78435"/>
        <dbReference type="EC" id="2.4.99.28"/>
    </reaction>
</comment>
<dbReference type="InterPro" id="IPR050396">
    <property type="entry name" value="Glycosyltr_51/Transpeptidase"/>
</dbReference>
<evidence type="ECO:0000256" key="10">
    <source>
        <dbReference type="SAM" id="Phobius"/>
    </source>
</evidence>
<dbReference type="InterPro" id="IPR023346">
    <property type="entry name" value="Lysozyme-like_dom_sf"/>
</dbReference>
<keyword evidence="2" id="KW-0645">Protease</keyword>
<dbReference type="Pfam" id="PF00905">
    <property type="entry name" value="Transpeptidase"/>
    <property type="match status" value="1"/>
</dbReference>
<dbReference type="PANTHER" id="PTHR32282:SF34">
    <property type="entry name" value="PENICILLIN-BINDING PROTEIN 1A"/>
    <property type="match status" value="1"/>
</dbReference>
<evidence type="ECO:0000256" key="4">
    <source>
        <dbReference type="ARBA" id="ARBA00022679"/>
    </source>
</evidence>
<dbReference type="EMBL" id="JAERRJ010000001">
    <property type="protein sequence ID" value="MBL1073099.1"/>
    <property type="molecule type" value="Genomic_DNA"/>
</dbReference>
<feature type="region of interest" description="Disordered" evidence="9">
    <location>
        <begin position="684"/>
        <end position="704"/>
    </location>
</feature>
<feature type="compositionally biased region" description="Gly residues" evidence="9">
    <location>
        <begin position="124"/>
        <end position="138"/>
    </location>
</feature>
<feature type="region of interest" description="Disordered" evidence="9">
    <location>
        <begin position="1"/>
        <end position="142"/>
    </location>
</feature>
<keyword evidence="6" id="KW-0511">Multifunctional enzyme</keyword>
<evidence type="ECO:0000256" key="6">
    <source>
        <dbReference type="ARBA" id="ARBA00023268"/>
    </source>
</evidence>
<dbReference type="InterPro" id="IPR001264">
    <property type="entry name" value="Glyco_trans_51"/>
</dbReference>
<gene>
    <name evidence="13" type="ORF">JK358_01690</name>
</gene>
<evidence type="ECO:0000259" key="12">
    <source>
        <dbReference type="Pfam" id="PF00912"/>
    </source>
</evidence>
<keyword evidence="10" id="KW-0472">Membrane</keyword>
<evidence type="ECO:0000313" key="14">
    <source>
        <dbReference type="Proteomes" id="UP000602198"/>
    </source>
</evidence>
<feature type="compositionally biased region" description="Polar residues" evidence="9">
    <location>
        <begin position="821"/>
        <end position="831"/>
    </location>
</feature>
<feature type="region of interest" description="Disordered" evidence="9">
    <location>
        <begin position="812"/>
        <end position="886"/>
    </location>
</feature>
<comment type="catalytic activity">
    <reaction evidence="7">
        <text>Preferential cleavage: (Ac)2-L-Lys-D-Ala-|-D-Ala. Also transpeptidation of peptidyl-alanyl moieties that are N-acyl substituents of D-alanine.</text>
        <dbReference type="EC" id="3.4.16.4"/>
    </reaction>
</comment>
<keyword evidence="10" id="KW-1133">Transmembrane helix</keyword>
<evidence type="ECO:0000256" key="8">
    <source>
        <dbReference type="ARBA" id="ARBA00049902"/>
    </source>
</evidence>
<feature type="transmembrane region" description="Helical" evidence="10">
    <location>
        <begin position="153"/>
        <end position="173"/>
    </location>
</feature>
<protein>
    <submittedName>
        <fullName evidence="13">Transglycosylase domain-containing protein</fullName>
    </submittedName>
</protein>
<evidence type="ECO:0000256" key="5">
    <source>
        <dbReference type="ARBA" id="ARBA00022801"/>
    </source>
</evidence>
<proteinExistence type="predicted"/>
<comment type="caution">
    <text evidence="13">The sequence shown here is derived from an EMBL/GenBank/DDBJ whole genome shotgun (WGS) entry which is preliminary data.</text>
</comment>
<evidence type="ECO:0000256" key="2">
    <source>
        <dbReference type="ARBA" id="ARBA00022670"/>
    </source>
</evidence>
<keyword evidence="10" id="KW-0812">Transmembrane</keyword>
<feature type="domain" description="Penicillin-binding protein transpeptidase" evidence="11">
    <location>
        <begin position="468"/>
        <end position="724"/>
    </location>
</feature>